<proteinExistence type="predicted"/>
<evidence type="ECO:0000256" key="1">
    <source>
        <dbReference type="SAM" id="MobiDB-lite"/>
    </source>
</evidence>
<comment type="caution">
    <text evidence="5">The sequence shown here is derived from an EMBL/GenBank/DDBJ whole genome shotgun (WGS) entry which is preliminary data.</text>
</comment>
<feature type="domain" description="DUF7276" evidence="3">
    <location>
        <begin position="608"/>
        <end position="705"/>
    </location>
</feature>
<dbReference type="InterPro" id="IPR055699">
    <property type="entry name" value="DUF7275"/>
</dbReference>
<dbReference type="AlphaFoldDB" id="A0A8H4BQV7"/>
<evidence type="ECO:0000259" key="4">
    <source>
        <dbReference type="Pfam" id="PF23942"/>
    </source>
</evidence>
<dbReference type="Pfam" id="PF23942">
    <property type="entry name" value="DUF7277"/>
    <property type="match status" value="1"/>
</dbReference>
<feature type="compositionally biased region" description="Basic and acidic residues" evidence="1">
    <location>
        <begin position="9"/>
        <end position="24"/>
    </location>
</feature>
<dbReference type="Pfam" id="PF23940">
    <property type="entry name" value="DUF7275"/>
    <property type="match status" value="1"/>
</dbReference>
<gene>
    <name evidence="5" type="ORF">FB192DRAFT_1432233</name>
</gene>
<dbReference type="EMBL" id="JAAECE010000001">
    <property type="protein sequence ID" value="KAF1806909.1"/>
    <property type="molecule type" value="Genomic_DNA"/>
</dbReference>
<evidence type="ECO:0000313" key="5">
    <source>
        <dbReference type="EMBL" id="KAF1806909.1"/>
    </source>
</evidence>
<protein>
    <submittedName>
        <fullName evidence="5">Uncharacterized protein</fullName>
    </submittedName>
</protein>
<reference evidence="5 6" key="1">
    <citation type="submission" date="2019-09" db="EMBL/GenBank/DDBJ databases">
        <authorList>
            <consortium name="DOE Joint Genome Institute"/>
            <person name="Mondo S.J."/>
            <person name="Navarro-Mendoza M.I."/>
            <person name="Perez-Arques C."/>
            <person name="Panchal S."/>
            <person name="Nicolas F.E."/>
            <person name="Ganguly P."/>
            <person name="Pangilinan J."/>
            <person name="Grigoriev I."/>
            <person name="Heitman J."/>
            <person name="Sanya K."/>
            <person name="Garre V."/>
        </authorList>
    </citation>
    <scope>NUCLEOTIDE SEQUENCE [LARGE SCALE GENOMIC DNA]</scope>
    <source>
        <strain evidence="5 6">MU402</strain>
    </source>
</reference>
<accession>A0A8H4BQV7</accession>
<evidence type="ECO:0000259" key="3">
    <source>
        <dbReference type="Pfam" id="PF23941"/>
    </source>
</evidence>
<feature type="region of interest" description="Disordered" evidence="1">
    <location>
        <begin position="1"/>
        <end position="66"/>
    </location>
</feature>
<dbReference type="Proteomes" id="UP000469890">
    <property type="component" value="Unassembled WGS sequence"/>
</dbReference>
<dbReference type="InterPro" id="IPR055701">
    <property type="entry name" value="DUF7277"/>
</dbReference>
<dbReference type="InterPro" id="IPR055700">
    <property type="entry name" value="DUF7276"/>
</dbReference>
<feature type="compositionally biased region" description="Low complexity" evidence="1">
    <location>
        <begin position="26"/>
        <end position="56"/>
    </location>
</feature>
<name>A0A8H4BQV7_MUCCL</name>
<feature type="domain" description="DUF7277" evidence="4">
    <location>
        <begin position="95"/>
        <end position="210"/>
    </location>
</feature>
<evidence type="ECO:0000259" key="2">
    <source>
        <dbReference type="Pfam" id="PF23940"/>
    </source>
</evidence>
<feature type="domain" description="DUF7275" evidence="2">
    <location>
        <begin position="240"/>
        <end position="455"/>
    </location>
</feature>
<evidence type="ECO:0000313" key="6">
    <source>
        <dbReference type="Proteomes" id="UP000469890"/>
    </source>
</evidence>
<sequence>MTTSKKRSSLKDPVEGEADKRARTDAGAVVASGSAPSSAATAMASSTPSASGAAATQKPISLPKPSTVAEGASDVVTYLNKINSVNEENEKHSHPVIIGSRAAAYWMPSFRACDDWDIVATPNQAIKIIKDTQASSNLSIKLIVQPLDTSVIRRKPLPQDVKQAMVILPKHLYKITAENKATHIKFEIEIAVQDHESTGMSSASQILKLCEANGDDTSYMTISLGSGKGIACMVAPVSLLEALKSSHIYWPAYFAKHIADLHTLRAVLAPLEPPSSTANIGIFADKGKPLTPPTRSPQMEELLLARTLEVEAFRGTPGAHINLNMSNQDFLDREDDLFVTRHIPHDDVHAMVMYHDTPIYDELKTDKSKAMVSKGLFEKASYEKQIQCVKEEAMVIALERFLLPKVTLDPVSAYRSALLRICTTLTKGWFRQFAVDNFPRLAVCDKNLLSIRDDILTKHPLPPAFRHDPLNLLRKTITNLDDLHLMKQLSVLTEEVSDIDDDWINSDVSDEDDMYDTVYTNPSRGEELYRGKRFWAIDSAVPENPGLLVSFYNEDYCNGPQNCILNFNFHGTLSVQLLTTSNVDLKHLSAFESSRYGSPEDYSEKDFHKLAVAVCANNQGGSWGGGEIWSTNNIIARSLKEEVNVLGIEGLTEDLLMAYIIAVVQPELPSNGDTPLRNTVNELRVKGAIPVSPVNHLWFDYWKYHDLID</sequence>
<organism evidence="5 6">
    <name type="scientific">Mucor circinelloides f. lusitanicus</name>
    <name type="common">Mucor racemosus var. lusitanicus</name>
    <dbReference type="NCBI Taxonomy" id="29924"/>
    <lineage>
        <taxon>Eukaryota</taxon>
        <taxon>Fungi</taxon>
        <taxon>Fungi incertae sedis</taxon>
        <taxon>Mucoromycota</taxon>
        <taxon>Mucoromycotina</taxon>
        <taxon>Mucoromycetes</taxon>
        <taxon>Mucorales</taxon>
        <taxon>Mucorineae</taxon>
        <taxon>Mucoraceae</taxon>
        <taxon>Mucor</taxon>
    </lineage>
</organism>
<dbReference type="Pfam" id="PF23941">
    <property type="entry name" value="DUF7276"/>
    <property type="match status" value="1"/>
</dbReference>